<dbReference type="EMBL" id="CAJVPP010002086">
    <property type="protein sequence ID" value="CAG8586527.1"/>
    <property type="molecule type" value="Genomic_DNA"/>
</dbReference>
<reference evidence="1" key="1">
    <citation type="submission" date="2021-06" db="EMBL/GenBank/DDBJ databases">
        <authorList>
            <person name="Kallberg Y."/>
            <person name="Tangrot J."/>
            <person name="Rosling A."/>
        </authorList>
    </citation>
    <scope>NUCLEOTIDE SEQUENCE</scope>
    <source>
        <strain evidence="1">87-6 pot B 2015</strain>
    </source>
</reference>
<sequence>MQQLEKSVAKTIAEYGKKMNTAKQESSTFVFKTNDSIIQIDDKQRDSLRSMTPIHSHYSRLTTSIVLNDDDDNYYSRLTTFIVPEERQLEEVLIKQEKQICALYEILKGMNKKLLLIQGQFKKQNKDKDNNLSLKVFSEGYNTKLNKVREFYNRLYDNNDNSIENISKYAFPSISEDNESFNDIYTYTATVCDIVLNPEYPDLECVKKPLERRF</sequence>
<keyword evidence="2" id="KW-1185">Reference proteome</keyword>
<organism evidence="1 2">
    <name type="scientific">Funneliformis mosseae</name>
    <name type="common">Endomycorrhizal fungus</name>
    <name type="synonym">Glomus mosseae</name>
    <dbReference type="NCBI Taxonomy" id="27381"/>
    <lineage>
        <taxon>Eukaryota</taxon>
        <taxon>Fungi</taxon>
        <taxon>Fungi incertae sedis</taxon>
        <taxon>Mucoromycota</taxon>
        <taxon>Glomeromycotina</taxon>
        <taxon>Glomeromycetes</taxon>
        <taxon>Glomerales</taxon>
        <taxon>Glomeraceae</taxon>
        <taxon>Funneliformis</taxon>
    </lineage>
</organism>
<proteinExistence type="predicted"/>
<protein>
    <submittedName>
        <fullName evidence="1">10458_t:CDS:1</fullName>
    </submittedName>
</protein>
<comment type="caution">
    <text evidence="1">The sequence shown here is derived from an EMBL/GenBank/DDBJ whole genome shotgun (WGS) entry which is preliminary data.</text>
</comment>
<dbReference type="Proteomes" id="UP000789375">
    <property type="component" value="Unassembled WGS sequence"/>
</dbReference>
<evidence type="ECO:0000313" key="1">
    <source>
        <dbReference type="EMBL" id="CAG8586527.1"/>
    </source>
</evidence>
<dbReference type="AlphaFoldDB" id="A0A9N9G9E0"/>
<gene>
    <name evidence="1" type="ORF">FMOSSE_LOCUS8221</name>
</gene>
<accession>A0A9N9G9E0</accession>
<evidence type="ECO:0000313" key="2">
    <source>
        <dbReference type="Proteomes" id="UP000789375"/>
    </source>
</evidence>
<name>A0A9N9G9E0_FUNMO</name>